<dbReference type="EMBL" id="JH711575">
    <property type="protein sequence ID" value="EIW84242.1"/>
    <property type="molecule type" value="Genomic_DNA"/>
</dbReference>
<reference evidence="2" key="1">
    <citation type="journal article" date="2012" name="Science">
        <title>The Paleozoic origin of enzymatic lignin decomposition reconstructed from 31 fungal genomes.</title>
        <authorList>
            <person name="Floudas D."/>
            <person name="Binder M."/>
            <person name="Riley R."/>
            <person name="Barry K."/>
            <person name="Blanchette R.A."/>
            <person name="Henrissat B."/>
            <person name="Martinez A.T."/>
            <person name="Otillar R."/>
            <person name="Spatafora J.W."/>
            <person name="Yadav J.S."/>
            <person name="Aerts A."/>
            <person name="Benoit I."/>
            <person name="Boyd A."/>
            <person name="Carlson A."/>
            <person name="Copeland A."/>
            <person name="Coutinho P.M."/>
            <person name="de Vries R.P."/>
            <person name="Ferreira P."/>
            <person name="Findley K."/>
            <person name="Foster B."/>
            <person name="Gaskell J."/>
            <person name="Glotzer D."/>
            <person name="Gorecki P."/>
            <person name="Heitman J."/>
            <person name="Hesse C."/>
            <person name="Hori C."/>
            <person name="Igarashi K."/>
            <person name="Jurgens J.A."/>
            <person name="Kallen N."/>
            <person name="Kersten P."/>
            <person name="Kohler A."/>
            <person name="Kuees U."/>
            <person name="Kumar T.K.A."/>
            <person name="Kuo A."/>
            <person name="LaButti K."/>
            <person name="Larrondo L.F."/>
            <person name="Lindquist E."/>
            <person name="Ling A."/>
            <person name="Lombard V."/>
            <person name="Lucas S."/>
            <person name="Lundell T."/>
            <person name="Martin R."/>
            <person name="McLaughlin D.J."/>
            <person name="Morgenstern I."/>
            <person name="Morin E."/>
            <person name="Murat C."/>
            <person name="Nagy L.G."/>
            <person name="Nolan M."/>
            <person name="Ohm R.A."/>
            <person name="Patyshakuliyeva A."/>
            <person name="Rokas A."/>
            <person name="Ruiz-Duenas F.J."/>
            <person name="Sabat G."/>
            <person name="Salamov A."/>
            <person name="Samejima M."/>
            <person name="Schmutz J."/>
            <person name="Slot J.C."/>
            <person name="St John F."/>
            <person name="Stenlid J."/>
            <person name="Sun H."/>
            <person name="Sun S."/>
            <person name="Syed K."/>
            <person name="Tsang A."/>
            <person name="Wiebenga A."/>
            <person name="Young D."/>
            <person name="Pisabarro A."/>
            <person name="Eastwood D.C."/>
            <person name="Martin F."/>
            <person name="Cullen D."/>
            <person name="Grigoriev I.V."/>
            <person name="Hibbett D.S."/>
        </authorList>
    </citation>
    <scope>NUCLEOTIDE SEQUENCE [LARGE SCALE GENOMIC DNA]</scope>
    <source>
        <strain evidence="2">RWD-64-598 SS2</strain>
    </source>
</reference>
<organism evidence="1 2">
    <name type="scientific">Coniophora puteana (strain RWD-64-598)</name>
    <name type="common">Brown rot fungus</name>
    <dbReference type="NCBI Taxonomy" id="741705"/>
    <lineage>
        <taxon>Eukaryota</taxon>
        <taxon>Fungi</taxon>
        <taxon>Dikarya</taxon>
        <taxon>Basidiomycota</taxon>
        <taxon>Agaricomycotina</taxon>
        <taxon>Agaricomycetes</taxon>
        <taxon>Agaricomycetidae</taxon>
        <taxon>Boletales</taxon>
        <taxon>Coniophorineae</taxon>
        <taxon>Coniophoraceae</taxon>
        <taxon>Coniophora</taxon>
    </lineage>
</organism>
<dbReference type="GeneID" id="19204914"/>
<dbReference type="AlphaFoldDB" id="A0A5M3MYM6"/>
<evidence type="ECO:0000313" key="2">
    <source>
        <dbReference type="Proteomes" id="UP000053558"/>
    </source>
</evidence>
<name>A0A5M3MYM6_CONPW</name>
<sequence length="304" mass="33721">MNFVYPLPFPAVDPSTSPEDLPSHQLFNGSEDQILPSSFSRHPRVSERSIQPLRHTPTFVAVLSPGCTSGGAYLHTAHCSVDIPSSMKATMSPPSSCDYMDISDEMTTQSPPLTVLAPSGLLPSKAYEHLDPNGMEGSSSTLPRHWLLPQPGVRHDNESDWHMWPIAFSRNDGLSPYAVADLVGDLHEPLNLQGASDTPFEELGDATLTVRINWPGYTPFDREIRTDGGTISRDELLLCVARIIDHFAQKVFAENTPQVQPGYEGCRLRTQDYRAGIFHERCIITGLTLYTDGTWRPDIFVPFE</sequence>
<dbReference type="OrthoDB" id="2639744at2759"/>
<keyword evidence="2" id="KW-1185">Reference proteome</keyword>
<proteinExistence type="predicted"/>
<comment type="caution">
    <text evidence="1">The sequence shown here is derived from an EMBL/GenBank/DDBJ whole genome shotgun (WGS) entry which is preliminary data.</text>
</comment>
<dbReference type="Proteomes" id="UP000053558">
    <property type="component" value="Unassembled WGS sequence"/>
</dbReference>
<accession>A0A5M3MYM6</accession>
<protein>
    <submittedName>
        <fullName evidence="1">Uncharacterized protein</fullName>
    </submittedName>
</protein>
<dbReference type="KEGG" id="cput:CONPUDRAFT_163419"/>
<dbReference type="RefSeq" id="XP_007765997.1">
    <property type="nucleotide sequence ID" value="XM_007767807.1"/>
</dbReference>
<gene>
    <name evidence="1" type="ORF">CONPUDRAFT_163419</name>
</gene>
<evidence type="ECO:0000313" key="1">
    <source>
        <dbReference type="EMBL" id="EIW84242.1"/>
    </source>
</evidence>